<dbReference type="GO" id="GO:0016287">
    <property type="term" value="F:glycerone-phosphate O-acyltransferase activity"/>
    <property type="evidence" value="ECO:0007669"/>
    <property type="project" value="TreeGrafter"/>
</dbReference>
<sequence>MSHPFLEMSIFTTRLFFRSIGVSGRENIPADVPILVVANHPNALIDGIIVRIALGRDVGFLAKSTLFQNPFGKLWMEGVAGVPVYRVKDGEDTSKNDLTYQMIAERFSQGRSIVIFPEGVSHDEPQLRKLKTGAARFALRYVLTHEGPLYVLPMGMFYEDKATFRSRVSVAIGPAIDPRDWIEKAKEAEFEAALDLTKRITDGLSELVLEADNTQMWQMFAAVARWTEPKAREDVTVAQDKAQELAEAYRRLRLELPGRAEEIQEAVLRFERELKAVGIDNPWDVEDVFPNPSKIAWIVASTALIFVPAMVGTVASFVPYQAIGPLARKISGKNQDMISTVKAVGGLVFMPWVFALEALMIGIFWRWEAGLIALVLLPLCGLAALRFWEAIEVRRRALKASWLRVSKREVAEAIRARRQELSADIERAYEELSSLPG</sequence>
<accession>A0A5B8XWH9</accession>
<gene>
    <name evidence="3" type="ORF">FRD01_20475</name>
</gene>
<dbReference type="KEGG" id="bbae:FRD01_20475"/>
<dbReference type="RefSeq" id="WP_146962800.1">
    <property type="nucleotide sequence ID" value="NZ_CP042467.1"/>
</dbReference>
<protein>
    <recommendedName>
        <fullName evidence="2">Phospholipid/glycerol acyltransferase domain-containing protein</fullName>
    </recommendedName>
</protein>
<dbReference type="Pfam" id="PF01553">
    <property type="entry name" value="Acyltransferase"/>
    <property type="match status" value="1"/>
</dbReference>
<dbReference type="InterPro" id="IPR052744">
    <property type="entry name" value="GPAT/DAPAT"/>
</dbReference>
<keyword evidence="1" id="KW-0472">Membrane</keyword>
<dbReference type="GO" id="GO:0004366">
    <property type="term" value="F:glycerol-3-phosphate O-acyltransferase activity"/>
    <property type="evidence" value="ECO:0007669"/>
    <property type="project" value="TreeGrafter"/>
</dbReference>
<dbReference type="GO" id="GO:0008654">
    <property type="term" value="P:phospholipid biosynthetic process"/>
    <property type="evidence" value="ECO:0007669"/>
    <property type="project" value="TreeGrafter"/>
</dbReference>
<feature type="transmembrane region" description="Helical" evidence="1">
    <location>
        <begin position="295"/>
        <end position="320"/>
    </location>
</feature>
<proteinExistence type="predicted"/>
<dbReference type="CDD" id="cd07992">
    <property type="entry name" value="LPLAT_AAK14816-like"/>
    <property type="match status" value="1"/>
</dbReference>
<keyword evidence="1" id="KW-0812">Transmembrane</keyword>
<feature type="transmembrane region" description="Helical" evidence="1">
    <location>
        <begin position="371"/>
        <end position="388"/>
    </location>
</feature>
<feature type="domain" description="Phospholipid/glycerol acyltransferase" evidence="2">
    <location>
        <begin position="34"/>
        <end position="159"/>
    </location>
</feature>
<feature type="transmembrane region" description="Helical" evidence="1">
    <location>
        <begin position="341"/>
        <end position="365"/>
    </location>
</feature>
<dbReference type="SMART" id="SM00563">
    <property type="entry name" value="PlsC"/>
    <property type="match status" value="1"/>
</dbReference>
<dbReference type="AlphaFoldDB" id="A0A5B8XWH9"/>
<evidence type="ECO:0000259" key="2">
    <source>
        <dbReference type="SMART" id="SM00563"/>
    </source>
</evidence>
<dbReference type="SUPFAM" id="SSF69593">
    <property type="entry name" value="Glycerol-3-phosphate (1)-acyltransferase"/>
    <property type="match status" value="1"/>
</dbReference>
<keyword evidence="1" id="KW-1133">Transmembrane helix</keyword>
<dbReference type="PANTHER" id="PTHR31605:SF0">
    <property type="entry name" value="GLYCEROL-3-PHOSPHATE O-ACYLTRANSFERASE 1"/>
    <property type="match status" value="1"/>
</dbReference>
<keyword evidence="4" id="KW-1185">Reference proteome</keyword>
<organism evidence="3 4">
    <name type="scientific">Microvenator marinus</name>
    <dbReference type="NCBI Taxonomy" id="2600177"/>
    <lineage>
        <taxon>Bacteria</taxon>
        <taxon>Deltaproteobacteria</taxon>
        <taxon>Bradymonadales</taxon>
        <taxon>Microvenatoraceae</taxon>
        <taxon>Microvenator</taxon>
    </lineage>
</organism>
<dbReference type="InterPro" id="IPR002123">
    <property type="entry name" value="Plipid/glycerol_acylTrfase"/>
</dbReference>
<dbReference type="EMBL" id="CP042467">
    <property type="protein sequence ID" value="QED29567.1"/>
    <property type="molecule type" value="Genomic_DNA"/>
</dbReference>
<reference evidence="3 4" key="1">
    <citation type="submission" date="2019-08" db="EMBL/GenBank/DDBJ databases">
        <authorList>
            <person name="Liang Q."/>
        </authorList>
    </citation>
    <scope>NUCLEOTIDE SEQUENCE [LARGE SCALE GENOMIC DNA]</scope>
    <source>
        <strain evidence="3 4">V1718</strain>
    </source>
</reference>
<dbReference type="OrthoDB" id="9806008at2"/>
<evidence type="ECO:0000256" key="1">
    <source>
        <dbReference type="SAM" id="Phobius"/>
    </source>
</evidence>
<evidence type="ECO:0000313" key="3">
    <source>
        <dbReference type="EMBL" id="QED29567.1"/>
    </source>
</evidence>
<dbReference type="PANTHER" id="PTHR31605">
    <property type="entry name" value="GLYCEROL-3-PHOSPHATE O-ACYLTRANSFERASE 1"/>
    <property type="match status" value="1"/>
</dbReference>
<name>A0A5B8XWH9_9DELT</name>
<evidence type="ECO:0000313" key="4">
    <source>
        <dbReference type="Proteomes" id="UP000321595"/>
    </source>
</evidence>
<dbReference type="Proteomes" id="UP000321595">
    <property type="component" value="Chromosome"/>
</dbReference>